<sequence>MKFDSAKIENVVGGGSFEIGDDDSKILDEIISEVINDIMPSEIKLKKKIEMIDNTIEYLSYELLVTFIKHGVEFGIFPIIAKYSPKIDDIPLLVKYPNKQFILDYIKTALKLEILKYEDEKIKINEDFELNIKMPKFDKIISDYVMKYNFITHVSRYALISYSHPKIAISFKKDPDIWDMILSSPYYSLCREIASDYLKIDKGDYILDVGCGSRSPKYFIDMIYPEGHYMGVDISKGLLQIAECRIKRLYCDSYELKNIDFTKIIPKEKYDYIICSHTMIYAPSLKQFLNKMMSSIHSGGKIFISEEFILDKNENICKEVFEFYNRLNKRFRGYYSEKDIVDILESLGYDFKIESLGNGILVIEKI</sequence>
<dbReference type="Pfam" id="PF13847">
    <property type="entry name" value="Methyltransf_31"/>
    <property type="match status" value="1"/>
</dbReference>
<dbReference type="PANTHER" id="PTHR43861">
    <property type="entry name" value="TRANS-ACONITATE 2-METHYLTRANSFERASE-RELATED"/>
    <property type="match status" value="1"/>
</dbReference>
<dbReference type="CDD" id="cd02440">
    <property type="entry name" value="AdoMet_MTases"/>
    <property type="match status" value="1"/>
</dbReference>
<reference evidence="2" key="1">
    <citation type="journal article" date="2020" name="bioRxiv">
        <title>A rank-normalized archaeal taxonomy based on genome phylogeny resolves widespread incomplete and uneven classifications.</title>
        <authorList>
            <person name="Rinke C."/>
            <person name="Chuvochina M."/>
            <person name="Mussig A.J."/>
            <person name="Chaumeil P.-A."/>
            <person name="Waite D.W."/>
            <person name="Whitman W.B."/>
            <person name="Parks D.H."/>
            <person name="Hugenholtz P."/>
        </authorList>
    </citation>
    <scope>NUCLEOTIDE SEQUENCE</scope>
    <source>
        <strain evidence="2">UBA8849</strain>
    </source>
</reference>
<evidence type="ECO:0000313" key="2">
    <source>
        <dbReference type="EMBL" id="HII59072.1"/>
    </source>
</evidence>
<evidence type="ECO:0000313" key="3">
    <source>
        <dbReference type="Proteomes" id="UP000645676"/>
    </source>
</evidence>
<dbReference type="Gene3D" id="3.40.50.150">
    <property type="entry name" value="Vaccinia Virus protein VP39"/>
    <property type="match status" value="1"/>
</dbReference>
<dbReference type="EMBL" id="DUJR01000002">
    <property type="protein sequence ID" value="HII59072.1"/>
    <property type="molecule type" value="Genomic_DNA"/>
</dbReference>
<keyword evidence="2" id="KW-0489">Methyltransferase</keyword>
<dbReference type="GO" id="GO:0008168">
    <property type="term" value="F:methyltransferase activity"/>
    <property type="evidence" value="ECO:0007669"/>
    <property type="project" value="UniProtKB-KW"/>
</dbReference>
<proteinExistence type="predicted"/>
<dbReference type="InterPro" id="IPR025714">
    <property type="entry name" value="Methyltranfer_dom"/>
</dbReference>
<keyword evidence="2" id="KW-0808">Transferase</keyword>
<feature type="domain" description="Methyltransferase" evidence="1">
    <location>
        <begin position="201"/>
        <end position="325"/>
    </location>
</feature>
<dbReference type="SUPFAM" id="SSF53335">
    <property type="entry name" value="S-adenosyl-L-methionine-dependent methyltransferases"/>
    <property type="match status" value="1"/>
</dbReference>
<protein>
    <submittedName>
        <fullName evidence="2">Methyltransferase domain-containing protein</fullName>
    </submittedName>
</protein>
<gene>
    <name evidence="2" type="ORF">HA335_00595</name>
</gene>
<organism evidence="2 3">
    <name type="scientific">Methanocaldococcus jannaschii</name>
    <dbReference type="NCBI Taxonomy" id="2190"/>
    <lineage>
        <taxon>Archaea</taxon>
        <taxon>Methanobacteriati</taxon>
        <taxon>Methanobacteriota</taxon>
        <taxon>Methanomada group</taxon>
        <taxon>Methanococci</taxon>
        <taxon>Methanococcales</taxon>
        <taxon>Methanocaldococcaceae</taxon>
        <taxon>Methanocaldococcus</taxon>
    </lineage>
</organism>
<dbReference type="InterPro" id="IPR029063">
    <property type="entry name" value="SAM-dependent_MTases_sf"/>
</dbReference>
<dbReference type="Proteomes" id="UP000645676">
    <property type="component" value="Unassembled WGS sequence"/>
</dbReference>
<comment type="caution">
    <text evidence="2">The sequence shown here is derived from an EMBL/GenBank/DDBJ whole genome shotgun (WGS) entry which is preliminary data.</text>
</comment>
<dbReference type="AlphaFoldDB" id="A0A832SUS0"/>
<name>A0A832SUS0_9EURY</name>
<dbReference type="GO" id="GO:0032259">
    <property type="term" value="P:methylation"/>
    <property type="evidence" value="ECO:0007669"/>
    <property type="project" value="UniProtKB-KW"/>
</dbReference>
<dbReference type="OMA" id="DADIWDM"/>
<dbReference type="PANTHER" id="PTHR43861:SF1">
    <property type="entry name" value="TRANS-ACONITATE 2-METHYLTRANSFERASE"/>
    <property type="match status" value="1"/>
</dbReference>
<evidence type="ECO:0000259" key="1">
    <source>
        <dbReference type="Pfam" id="PF13847"/>
    </source>
</evidence>
<dbReference type="SMR" id="A0A832SUS0"/>
<accession>A0A832SUS0</accession>